<organism evidence="1 2">
    <name type="scientific">Alienimonas chondri</name>
    <dbReference type="NCBI Taxonomy" id="2681879"/>
    <lineage>
        <taxon>Bacteria</taxon>
        <taxon>Pseudomonadati</taxon>
        <taxon>Planctomycetota</taxon>
        <taxon>Planctomycetia</taxon>
        <taxon>Planctomycetales</taxon>
        <taxon>Planctomycetaceae</taxon>
        <taxon>Alienimonas</taxon>
    </lineage>
</organism>
<gene>
    <name evidence="1" type="ORF">LzC2_26110</name>
</gene>
<name>A0ABX1VGZ7_9PLAN</name>
<dbReference type="EMBL" id="WTPX01000083">
    <property type="protein sequence ID" value="NNJ26522.1"/>
    <property type="molecule type" value="Genomic_DNA"/>
</dbReference>
<accession>A0ABX1VGZ7</accession>
<protein>
    <submittedName>
        <fullName evidence="1">Uncharacterized protein</fullName>
    </submittedName>
</protein>
<sequence length="661" mass="74138">MTDAPPPAEAFEDGLSDPAAGVFKLSPKITAYPVVNGSGDFAVAVRQAMLDGVPGSEGGVENAFECLAVPLPPSFRAGLEEAVQHLPAISAVVQVEPRDWSYVDRPDGSIGFAGEDDDPEGDPRVSFVPVDPCQPIVAAVRGAVGEHLSRSFIDLETDRYEPFALSAPDPYALKRTAAARYAAAVLPALPRPTGQFAERCKHMAGRLRQLERVYDRIFFPVPFAEWPWVREAYREVADPREDDHVEEPDVYSVAPRTLAFCLGELPYVTALYERARAELDPDESLSVDGVKTLLLEARDRYVAEHGKRARPVTPKLMATYFRYVRNLSLIERRLTPDLYTLAVAAKQIFGDAFAVHLMETARDYIPRPGVISEETPFRVMKFGPNRVQLPDGEVCDAVNRLPGPPTTWRTIDLNRRPPEIDKQHWKQRWNPFRQCSYPPEDRKIESFRTHVKDVALKLIGSDLARSEKFSTSLRDGLDIRETLRNWHTGDLYVKVMPPVRGGIDSVLMLFDSPADPRDYPWRITWQAEHADESTLALFASDWKDDLIGPGIARATYGGCLFLFPPRPMVDVWHDPRLNFCDTLEERLLAGACLYAEEKHVAVLSDAPPGAGFRRLARKYKKKLVHVPLSRMGAATIERLRTVHVLNGKEVRSFAPHFIRES</sequence>
<proteinExistence type="predicted"/>
<dbReference type="RefSeq" id="WP_246254986.1">
    <property type="nucleotide sequence ID" value="NZ_WTPX01000083.1"/>
</dbReference>
<dbReference type="Proteomes" id="UP000609651">
    <property type="component" value="Unassembled WGS sequence"/>
</dbReference>
<reference evidence="1 2" key="1">
    <citation type="journal article" date="2020" name="Syst. Appl. Microbiol.">
        <title>Alienimonas chondri sp. nov., a novel planctomycete isolated from the biofilm of the red alga Chondrus crispus.</title>
        <authorList>
            <person name="Vitorino I."/>
            <person name="Albuquerque L."/>
            <person name="Wiegand S."/>
            <person name="Kallscheuer N."/>
            <person name="da Costa M.S."/>
            <person name="Lobo-da-Cunha A."/>
            <person name="Jogler C."/>
            <person name="Lage O.M."/>
        </authorList>
    </citation>
    <scope>NUCLEOTIDE SEQUENCE [LARGE SCALE GENOMIC DNA]</scope>
    <source>
        <strain evidence="1 2">LzC2</strain>
    </source>
</reference>
<evidence type="ECO:0000313" key="1">
    <source>
        <dbReference type="EMBL" id="NNJ26522.1"/>
    </source>
</evidence>
<keyword evidence="2" id="KW-1185">Reference proteome</keyword>
<comment type="caution">
    <text evidence="1">The sequence shown here is derived from an EMBL/GenBank/DDBJ whole genome shotgun (WGS) entry which is preliminary data.</text>
</comment>
<evidence type="ECO:0000313" key="2">
    <source>
        <dbReference type="Proteomes" id="UP000609651"/>
    </source>
</evidence>